<feature type="domain" description="Glycoside hydrolase family 31 TIM barrel" evidence="5">
    <location>
        <begin position="255"/>
        <end position="580"/>
    </location>
</feature>
<dbReference type="InterPro" id="IPR000322">
    <property type="entry name" value="Glyco_hydro_31_TIM"/>
</dbReference>
<dbReference type="EMBL" id="BORQ01000004">
    <property type="protein sequence ID" value="GIO32301.1"/>
    <property type="molecule type" value="Genomic_DNA"/>
</dbReference>
<comment type="similarity">
    <text evidence="1 4">Belongs to the glycosyl hydrolase 31 family.</text>
</comment>
<dbReference type="CDD" id="cd06604">
    <property type="entry name" value="GH31_glucosidase_II_MalA"/>
    <property type="match status" value="1"/>
</dbReference>
<dbReference type="PANTHER" id="PTHR22762:SF166">
    <property type="entry name" value="ALPHA-GLUCOSIDASE"/>
    <property type="match status" value="1"/>
</dbReference>
<evidence type="ECO:0000256" key="1">
    <source>
        <dbReference type="ARBA" id="ARBA00007806"/>
    </source>
</evidence>
<evidence type="ECO:0000259" key="5">
    <source>
        <dbReference type="Pfam" id="PF01055"/>
    </source>
</evidence>
<dbReference type="PROSITE" id="PS00129">
    <property type="entry name" value="GLYCOSYL_HYDROL_F31_1"/>
    <property type="match status" value="1"/>
</dbReference>
<dbReference type="GO" id="GO:0090599">
    <property type="term" value="F:alpha-glucosidase activity"/>
    <property type="evidence" value="ECO:0007669"/>
    <property type="project" value="UniProtKB-ARBA"/>
</dbReference>
<evidence type="ECO:0000259" key="7">
    <source>
        <dbReference type="Pfam" id="PF17137"/>
    </source>
</evidence>
<dbReference type="RefSeq" id="WP_212958011.1">
    <property type="nucleotide sequence ID" value="NZ_BORQ01000004.1"/>
</dbReference>
<dbReference type="InterPro" id="IPR030458">
    <property type="entry name" value="Glyco_hydro_31_AS"/>
</dbReference>
<reference evidence="9" key="1">
    <citation type="submission" date="2021-03" db="EMBL/GenBank/DDBJ databases">
        <title>Antimicrobial resistance genes in bacteria isolated from Japanese honey, and their potential for conferring macrolide and lincosamide resistance in the American foulbrood pathogen Paenibacillus larvae.</title>
        <authorList>
            <person name="Okamoto M."/>
            <person name="Kumagai M."/>
            <person name="Kanamori H."/>
            <person name="Takamatsu D."/>
        </authorList>
    </citation>
    <scope>NUCLEOTIDE SEQUENCE</scope>
    <source>
        <strain evidence="9">J2TS6</strain>
    </source>
</reference>
<feature type="domain" description="DUF5110" evidence="7">
    <location>
        <begin position="691"/>
        <end position="759"/>
    </location>
</feature>
<evidence type="ECO:0000313" key="10">
    <source>
        <dbReference type="Proteomes" id="UP000679779"/>
    </source>
</evidence>
<feature type="domain" description="Glycosyl hydrolase family 31 C-terminal" evidence="8">
    <location>
        <begin position="588"/>
        <end position="674"/>
    </location>
</feature>
<gene>
    <name evidence="9" type="ORF">J2TS6_34420</name>
</gene>
<dbReference type="SUPFAM" id="SSF51011">
    <property type="entry name" value="Glycosyl hydrolase domain"/>
    <property type="match status" value="1"/>
</dbReference>
<dbReference type="Gene3D" id="2.60.40.1180">
    <property type="entry name" value="Golgi alpha-mannosidase II"/>
    <property type="match status" value="2"/>
</dbReference>
<dbReference type="InterPro" id="IPR025887">
    <property type="entry name" value="Glyco_hydro_31_N_dom"/>
</dbReference>
<dbReference type="Proteomes" id="UP000679779">
    <property type="component" value="Unassembled WGS sequence"/>
</dbReference>
<dbReference type="InterPro" id="IPR017853">
    <property type="entry name" value="GH"/>
</dbReference>
<dbReference type="GO" id="GO:0005975">
    <property type="term" value="P:carbohydrate metabolic process"/>
    <property type="evidence" value="ECO:0007669"/>
    <property type="project" value="InterPro"/>
</dbReference>
<evidence type="ECO:0000256" key="2">
    <source>
        <dbReference type="ARBA" id="ARBA00022801"/>
    </source>
</evidence>
<dbReference type="CDD" id="cd14752">
    <property type="entry name" value="GH31_N"/>
    <property type="match status" value="1"/>
</dbReference>
<dbReference type="Pfam" id="PF17137">
    <property type="entry name" value="DUF5110"/>
    <property type="match status" value="1"/>
</dbReference>
<dbReference type="PROSITE" id="PS00707">
    <property type="entry name" value="GLYCOSYL_HYDROL_F31_2"/>
    <property type="match status" value="1"/>
</dbReference>
<protein>
    <submittedName>
        <fullName evidence="9">Alpha-glucosidase</fullName>
    </submittedName>
</protein>
<evidence type="ECO:0000256" key="4">
    <source>
        <dbReference type="RuleBase" id="RU361185"/>
    </source>
</evidence>
<dbReference type="GO" id="GO:0030246">
    <property type="term" value="F:carbohydrate binding"/>
    <property type="evidence" value="ECO:0007669"/>
    <property type="project" value="InterPro"/>
</dbReference>
<dbReference type="Gene3D" id="2.60.40.1760">
    <property type="entry name" value="glycosyl hydrolase (family 31)"/>
    <property type="match status" value="1"/>
</dbReference>
<dbReference type="Pfam" id="PF13802">
    <property type="entry name" value="Gal_mutarotas_2"/>
    <property type="match status" value="1"/>
</dbReference>
<dbReference type="PANTHER" id="PTHR22762">
    <property type="entry name" value="ALPHA-GLUCOSIDASE"/>
    <property type="match status" value="1"/>
</dbReference>
<evidence type="ECO:0000313" key="9">
    <source>
        <dbReference type="EMBL" id="GIO32301.1"/>
    </source>
</evidence>
<organism evidence="9 10">
    <name type="scientific">Paenibacillus albilobatus</name>
    <dbReference type="NCBI Taxonomy" id="2716884"/>
    <lineage>
        <taxon>Bacteria</taxon>
        <taxon>Bacillati</taxon>
        <taxon>Bacillota</taxon>
        <taxon>Bacilli</taxon>
        <taxon>Bacillales</taxon>
        <taxon>Paenibacillaceae</taxon>
        <taxon>Paenibacillus</taxon>
    </lineage>
</organism>
<dbReference type="InterPro" id="IPR030459">
    <property type="entry name" value="Glyco_hydro_31_CS"/>
</dbReference>
<name>A0A919XGB6_9BACL</name>
<dbReference type="InterPro" id="IPR048395">
    <property type="entry name" value="Glyco_hydro_31_C"/>
</dbReference>
<dbReference type="InterPro" id="IPR033403">
    <property type="entry name" value="DUF5110"/>
</dbReference>
<feature type="domain" description="Glycoside hydrolase family 31 N-terminal" evidence="6">
    <location>
        <begin position="49"/>
        <end position="213"/>
    </location>
</feature>
<sequence>MEGSEAIRPDKYGAAGNGEQWKDVGRFQKTERRGDTFVLRGERGGAAVLFPAEGIFRIKFFRKGEPDLSATVAIDPAFRQKSESGIELEETGDRVVLRSSLIALEVDKSTFALTVRDKEGKVLCHQKSLAFHPRSGVHALYDMPQDSHFYGLGEKSSFLDKRGERYTNWNTDVYAPHVPEIEALYQSIPFVIHMSGKTSYGLFLDNPGRTEVDMRTHAESFAMGCSTGDYDLYFIAGPSVKDVVTRYTSLTGRIELPPKWALGYHQSRYSYMDQEEVLELARTFRDKNIPCDVIYLDIHYMDGYRVFTFDPVRFPDPRAMMKELRDMGIRIVPIVDPGVKKDPTYPVYREGVQQEHFCTRLEGGIYFDEVWPGTSAFPDFTDDRTSKWWGDLHSFYTENGIEGIWNDMNEPAVFNESKTMDLDVIHRNNGDMKTHEELHNLYGLLMSKATAEGLKRQLDNRRPFVLTRAGYAGIQRYAAVWTGDNRSFWEHMALAMPMVLNMGLSGLPFAGPDIGGFAHHTSGQLLVRWTQMGAFFPYFRNHSAIDTLRQEPWAFGTETEEIIRKYIGLRYRWLPHIYNLFQEASMTGMPVIRPLVLEYPDDPNVTNLCDQFLLGDSVLIAPVYRPDTDHRAVYLPEGAWFDYWTGEKLEGGRYILASCPLETMPMYVKAGSVVPEGALTQHADDQTNGNVTFHIYGAAARTGFKAEYSLYEDDGATYDYRDQTYSRLNVCLEGKEGGLGLSYAYAHRKYEANRSLLRFKLHRPDFAVKEVTGLASVSAEQLQEGAEGWHVDGNGGLIIQTADRSAGASWTIETAK</sequence>
<dbReference type="Pfam" id="PF01055">
    <property type="entry name" value="Glyco_hydro_31_2nd"/>
    <property type="match status" value="1"/>
</dbReference>
<keyword evidence="2 4" id="KW-0378">Hydrolase</keyword>
<dbReference type="InterPro" id="IPR013780">
    <property type="entry name" value="Glyco_hydro_b"/>
</dbReference>
<evidence type="ECO:0000259" key="6">
    <source>
        <dbReference type="Pfam" id="PF13802"/>
    </source>
</evidence>
<dbReference type="Pfam" id="PF21365">
    <property type="entry name" value="Glyco_hydro_31_3rd"/>
    <property type="match status" value="1"/>
</dbReference>
<dbReference type="AlphaFoldDB" id="A0A919XGB6"/>
<accession>A0A919XGB6</accession>
<dbReference type="SUPFAM" id="SSF74650">
    <property type="entry name" value="Galactose mutarotase-like"/>
    <property type="match status" value="1"/>
</dbReference>
<evidence type="ECO:0000259" key="8">
    <source>
        <dbReference type="Pfam" id="PF21365"/>
    </source>
</evidence>
<dbReference type="SUPFAM" id="SSF51445">
    <property type="entry name" value="(Trans)glycosidases"/>
    <property type="match status" value="1"/>
</dbReference>
<comment type="caution">
    <text evidence="9">The sequence shown here is derived from an EMBL/GenBank/DDBJ whole genome shotgun (WGS) entry which is preliminary data.</text>
</comment>
<keyword evidence="10" id="KW-1185">Reference proteome</keyword>
<dbReference type="Gene3D" id="3.20.20.80">
    <property type="entry name" value="Glycosidases"/>
    <property type="match status" value="1"/>
</dbReference>
<evidence type="ECO:0000256" key="3">
    <source>
        <dbReference type="ARBA" id="ARBA00023295"/>
    </source>
</evidence>
<keyword evidence="3 4" id="KW-0326">Glycosidase</keyword>
<dbReference type="InterPro" id="IPR011013">
    <property type="entry name" value="Gal_mutarotase_sf_dom"/>
</dbReference>
<proteinExistence type="inferred from homology"/>